<keyword evidence="6" id="KW-1185">Reference proteome</keyword>
<evidence type="ECO:0000256" key="1">
    <source>
        <dbReference type="ARBA" id="ARBA00023015"/>
    </source>
</evidence>
<keyword evidence="3" id="KW-0804">Transcription</keyword>
<feature type="region of interest" description="Disordered" evidence="4">
    <location>
        <begin position="233"/>
        <end position="254"/>
    </location>
</feature>
<dbReference type="Gene3D" id="1.10.357.10">
    <property type="entry name" value="Tetracycline Repressor, domain 2"/>
    <property type="match status" value="1"/>
</dbReference>
<dbReference type="Pfam" id="PF16859">
    <property type="entry name" value="TetR_C_11"/>
    <property type="match status" value="1"/>
</dbReference>
<gene>
    <name evidence="5" type="ORF">AHOG_05080</name>
</gene>
<evidence type="ECO:0000313" key="5">
    <source>
        <dbReference type="EMBL" id="ASO18669.1"/>
    </source>
</evidence>
<feature type="region of interest" description="Disordered" evidence="4">
    <location>
        <begin position="1"/>
        <end position="29"/>
    </location>
</feature>
<dbReference type="GO" id="GO:0000976">
    <property type="term" value="F:transcription cis-regulatory region binding"/>
    <property type="evidence" value="ECO:0007669"/>
    <property type="project" value="TreeGrafter"/>
</dbReference>
<protein>
    <submittedName>
        <fullName evidence="5">Transcriptional regulator, TetR family</fullName>
    </submittedName>
</protein>
<dbReference type="PANTHER" id="PTHR30055">
    <property type="entry name" value="HTH-TYPE TRANSCRIPTIONAL REGULATOR RUTR"/>
    <property type="match status" value="1"/>
</dbReference>
<dbReference type="SUPFAM" id="SSF46689">
    <property type="entry name" value="Homeodomain-like"/>
    <property type="match status" value="1"/>
</dbReference>
<name>A0A221VYQ9_9PSEU</name>
<dbReference type="KEGG" id="ahg:AHOG_05080"/>
<dbReference type="Proteomes" id="UP000204221">
    <property type="component" value="Chromosome"/>
</dbReference>
<dbReference type="AlphaFoldDB" id="A0A221VYQ9"/>
<evidence type="ECO:0000256" key="2">
    <source>
        <dbReference type="ARBA" id="ARBA00023125"/>
    </source>
</evidence>
<keyword evidence="2" id="KW-0238">DNA-binding</keyword>
<feature type="compositionally biased region" description="Basic and acidic residues" evidence="4">
    <location>
        <begin position="240"/>
        <end position="254"/>
    </location>
</feature>
<dbReference type="InterPro" id="IPR009057">
    <property type="entry name" value="Homeodomain-like_sf"/>
</dbReference>
<dbReference type="OrthoDB" id="9796019at2"/>
<dbReference type="PROSITE" id="PS50977">
    <property type="entry name" value="HTH_TETR_2"/>
    <property type="match status" value="1"/>
</dbReference>
<accession>A0A221VYQ9</accession>
<dbReference type="Pfam" id="PF00440">
    <property type="entry name" value="TetR_N"/>
    <property type="match status" value="1"/>
</dbReference>
<proteinExistence type="predicted"/>
<dbReference type="PANTHER" id="PTHR30055:SF230">
    <property type="entry name" value="TRANSCRIPTIONAL REGULATORY PROTEIN (PROBABLY TETR-FAMILY)-RELATED"/>
    <property type="match status" value="1"/>
</dbReference>
<dbReference type="GO" id="GO:0003700">
    <property type="term" value="F:DNA-binding transcription factor activity"/>
    <property type="evidence" value="ECO:0007669"/>
    <property type="project" value="TreeGrafter"/>
</dbReference>
<dbReference type="InterPro" id="IPR050109">
    <property type="entry name" value="HTH-type_TetR-like_transc_reg"/>
</dbReference>
<dbReference type="RefSeq" id="WP_093940313.1">
    <property type="nucleotide sequence ID" value="NZ_CP022521.1"/>
</dbReference>
<dbReference type="EMBL" id="CP022521">
    <property type="protein sequence ID" value="ASO18669.1"/>
    <property type="molecule type" value="Genomic_DNA"/>
</dbReference>
<sequence>MAQEQSTARQRAAERAEATTGAAVRQAGRPRDMHIDAAVTAATLELLAERGYPGVGLGEVARRAGTSRPAIYRRWPGRAALVLAAVESRLDVPAPPDTGCTLCDIAESLTLFLAAYRTIRPDAYSALYAECLHDPVLHQRYLGSVIEPSRKAVRETLLRAVDRGDVRRDVDVDQLVDVIASFAHYRALFGSHLDDESAEQVVETLLRGAAVDYPALLSHSEALERRHLAADGTHQVSIDDPMRGSDRDTGAEHV</sequence>
<dbReference type="PRINTS" id="PR00455">
    <property type="entry name" value="HTHTETR"/>
</dbReference>
<dbReference type="InterPro" id="IPR011075">
    <property type="entry name" value="TetR_C"/>
</dbReference>
<dbReference type="Gene3D" id="1.10.10.60">
    <property type="entry name" value="Homeodomain-like"/>
    <property type="match status" value="1"/>
</dbReference>
<evidence type="ECO:0000313" key="6">
    <source>
        <dbReference type="Proteomes" id="UP000204221"/>
    </source>
</evidence>
<dbReference type="InterPro" id="IPR036271">
    <property type="entry name" value="Tet_transcr_reg_TetR-rel_C_sf"/>
</dbReference>
<reference evidence="5 6" key="1">
    <citation type="submission" date="2017-07" db="EMBL/GenBank/DDBJ databases">
        <title>Complete genome sequence of Actinoalloteichus hoggarensis DSM 45943, type strain of Actinoalloteichus hoggarensis.</title>
        <authorList>
            <person name="Ruckert C."/>
            <person name="Nouioui I."/>
            <person name="Willmese J."/>
            <person name="van Wezel G."/>
            <person name="Klenk H.-P."/>
            <person name="Kalinowski J."/>
            <person name="Zotchev S.B."/>
        </authorList>
    </citation>
    <scope>NUCLEOTIDE SEQUENCE [LARGE SCALE GENOMIC DNA]</scope>
    <source>
        <strain evidence="5 6">DSM 45943</strain>
    </source>
</reference>
<feature type="compositionally biased region" description="Low complexity" evidence="4">
    <location>
        <begin position="1"/>
        <end position="10"/>
    </location>
</feature>
<organism evidence="5 6">
    <name type="scientific">Actinoalloteichus hoggarensis</name>
    <dbReference type="NCBI Taxonomy" id="1470176"/>
    <lineage>
        <taxon>Bacteria</taxon>
        <taxon>Bacillati</taxon>
        <taxon>Actinomycetota</taxon>
        <taxon>Actinomycetes</taxon>
        <taxon>Pseudonocardiales</taxon>
        <taxon>Pseudonocardiaceae</taxon>
        <taxon>Actinoalloteichus</taxon>
    </lineage>
</organism>
<evidence type="ECO:0000256" key="4">
    <source>
        <dbReference type="SAM" id="MobiDB-lite"/>
    </source>
</evidence>
<keyword evidence="1" id="KW-0805">Transcription regulation</keyword>
<dbReference type="SUPFAM" id="SSF48498">
    <property type="entry name" value="Tetracyclin repressor-like, C-terminal domain"/>
    <property type="match status" value="1"/>
</dbReference>
<dbReference type="InterPro" id="IPR001647">
    <property type="entry name" value="HTH_TetR"/>
</dbReference>
<evidence type="ECO:0000256" key="3">
    <source>
        <dbReference type="ARBA" id="ARBA00023163"/>
    </source>
</evidence>